<accession>A0A520KTR5</accession>
<evidence type="ECO:0000313" key="2">
    <source>
        <dbReference type="Proteomes" id="UP000317158"/>
    </source>
</evidence>
<dbReference type="SUPFAM" id="SSF52540">
    <property type="entry name" value="P-loop containing nucleoside triphosphate hydrolases"/>
    <property type="match status" value="1"/>
</dbReference>
<gene>
    <name evidence="1" type="ORF">EF806_00850</name>
</gene>
<evidence type="ECO:0000313" key="1">
    <source>
        <dbReference type="EMBL" id="RZN65472.1"/>
    </source>
</evidence>
<proteinExistence type="predicted"/>
<dbReference type="AlphaFoldDB" id="A0A520KTR5"/>
<comment type="caution">
    <text evidence="1">The sequence shown here is derived from an EMBL/GenBank/DDBJ whole genome shotgun (WGS) entry which is preliminary data.</text>
</comment>
<organism evidence="1 2">
    <name type="scientific">Methanoliparum thermophilum</name>
    <dbReference type="NCBI Taxonomy" id="2491083"/>
    <lineage>
        <taxon>Archaea</taxon>
        <taxon>Methanobacteriati</taxon>
        <taxon>Methanobacteriota</taxon>
        <taxon>Candidatus Methanoliparia</taxon>
        <taxon>Candidatus Methanoliparales</taxon>
        <taxon>Candidatus Methanoliparaceae</taxon>
        <taxon>Candidatus Methanoliparum</taxon>
    </lineage>
</organism>
<sequence length="282" mass="33160">MPNLMIVGFRDEVSGKTTISRAFLRYFLENGINATGFKPLSGNNIWRHYDQVCDTLEEGRLYSNDAKLLKKELDGKIDKPIKEELINPVHRLWNEPALIDPLTRIPNFLVDRITFLDDNHLKTILLNNKIASFESLDKEKFLKNLKDNADDIYDIEDIETFNTLVRYYYDKAIYSIYSKIRKDFDLVIIESYGDIALPWNSFFKELDLVIGVEPWNIYVYEPEKYLDAVEITTVSYLKEISTNQIKDLIKPMKKVRYRPARSSERIEKVKKIASDLFKDFDF</sequence>
<reference evidence="1 2" key="1">
    <citation type="journal article" date="2019" name="Nat. Microbiol.">
        <title>Wide diversity of methane and short-chain alkane metabolisms in uncultured archaea.</title>
        <authorList>
            <person name="Borrel G."/>
            <person name="Adam P.S."/>
            <person name="McKay L.J."/>
            <person name="Chen L.X."/>
            <person name="Sierra-Garcia I.N."/>
            <person name="Sieber C.M."/>
            <person name="Letourneur Q."/>
            <person name="Ghozlane A."/>
            <person name="Andersen G.L."/>
            <person name="Li W.J."/>
            <person name="Hallam S.J."/>
            <person name="Muyzer G."/>
            <person name="de Oliveira V.M."/>
            <person name="Inskeep W.P."/>
            <person name="Banfield J.F."/>
            <person name="Gribaldo S."/>
        </authorList>
    </citation>
    <scope>NUCLEOTIDE SEQUENCE [LARGE SCALE GENOMIC DNA]</scope>
    <source>
        <strain evidence="1">NM1a</strain>
    </source>
</reference>
<protein>
    <recommendedName>
        <fullName evidence="3">ATPase</fullName>
    </recommendedName>
</protein>
<dbReference type="EMBL" id="RXIF01000002">
    <property type="protein sequence ID" value="RZN65472.1"/>
    <property type="molecule type" value="Genomic_DNA"/>
</dbReference>
<dbReference type="InterPro" id="IPR027417">
    <property type="entry name" value="P-loop_NTPase"/>
</dbReference>
<name>A0A520KTR5_METT2</name>
<evidence type="ECO:0008006" key="3">
    <source>
        <dbReference type="Google" id="ProtNLM"/>
    </source>
</evidence>
<dbReference type="Proteomes" id="UP000317158">
    <property type="component" value="Unassembled WGS sequence"/>
</dbReference>